<evidence type="ECO:0000256" key="3">
    <source>
        <dbReference type="ARBA" id="ARBA00022527"/>
    </source>
</evidence>
<keyword evidence="5" id="KW-0547">Nucleotide-binding</keyword>
<feature type="compositionally biased region" description="Polar residues" evidence="13">
    <location>
        <begin position="1"/>
        <end position="10"/>
    </location>
</feature>
<feature type="compositionally biased region" description="Polar residues" evidence="13">
    <location>
        <begin position="705"/>
        <end position="736"/>
    </location>
</feature>
<evidence type="ECO:0000256" key="11">
    <source>
        <dbReference type="ARBA" id="ARBA00077446"/>
    </source>
</evidence>
<feature type="compositionally biased region" description="Basic and acidic residues" evidence="13">
    <location>
        <begin position="782"/>
        <end position="798"/>
    </location>
</feature>
<feature type="compositionally biased region" description="Basic residues" evidence="13">
    <location>
        <begin position="754"/>
        <end position="765"/>
    </location>
</feature>
<keyword evidence="7" id="KW-0067">ATP-binding</keyword>
<evidence type="ECO:0000256" key="1">
    <source>
        <dbReference type="ARBA" id="ARBA00006529"/>
    </source>
</evidence>
<evidence type="ECO:0000256" key="4">
    <source>
        <dbReference type="ARBA" id="ARBA00022679"/>
    </source>
</evidence>
<feature type="region of interest" description="Disordered" evidence="13">
    <location>
        <begin position="1"/>
        <end position="82"/>
    </location>
</feature>
<organism evidence="15 16">
    <name type="scientific">Penaeus vannamei</name>
    <name type="common">Whiteleg shrimp</name>
    <name type="synonym">Litopenaeus vannamei</name>
    <dbReference type="NCBI Taxonomy" id="6689"/>
    <lineage>
        <taxon>Eukaryota</taxon>
        <taxon>Metazoa</taxon>
        <taxon>Ecdysozoa</taxon>
        <taxon>Arthropoda</taxon>
        <taxon>Crustacea</taxon>
        <taxon>Multicrustacea</taxon>
        <taxon>Malacostraca</taxon>
        <taxon>Eumalacostraca</taxon>
        <taxon>Eucarida</taxon>
        <taxon>Decapoda</taxon>
        <taxon>Dendrobranchiata</taxon>
        <taxon>Penaeoidea</taxon>
        <taxon>Penaeidae</taxon>
        <taxon>Penaeus</taxon>
    </lineage>
</organism>
<evidence type="ECO:0000256" key="6">
    <source>
        <dbReference type="ARBA" id="ARBA00022777"/>
    </source>
</evidence>
<dbReference type="PANTHER" id="PTHR44329">
    <property type="entry name" value="SERINE/THREONINE-PROTEIN KINASE TNNI3K-RELATED"/>
    <property type="match status" value="1"/>
</dbReference>
<comment type="catalytic activity">
    <reaction evidence="8">
        <text>L-threonyl-[protein] + ATP = O-phospho-L-threonyl-[protein] + ADP + H(+)</text>
        <dbReference type="Rhea" id="RHEA:46608"/>
        <dbReference type="Rhea" id="RHEA-COMP:11060"/>
        <dbReference type="Rhea" id="RHEA-COMP:11605"/>
        <dbReference type="ChEBI" id="CHEBI:15378"/>
        <dbReference type="ChEBI" id="CHEBI:30013"/>
        <dbReference type="ChEBI" id="CHEBI:30616"/>
        <dbReference type="ChEBI" id="CHEBI:61977"/>
        <dbReference type="ChEBI" id="CHEBI:456216"/>
        <dbReference type="EC" id="2.7.11.25"/>
    </reaction>
</comment>
<evidence type="ECO:0000256" key="12">
    <source>
        <dbReference type="ARBA" id="ARBA00080806"/>
    </source>
</evidence>
<feature type="region of interest" description="Disordered" evidence="13">
    <location>
        <begin position="221"/>
        <end position="255"/>
    </location>
</feature>
<evidence type="ECO:0000256" key="9">
    <source>
        <dbReference type="ARBA" id="ARBA00048329"/>
    </source>
</evidence>
<evidence type="ECO:0000313" key="16">
    <source>
        <dbReference type="Proteomes" id="UP000283509"/>
    </source>
</evidence>
<feature type="compositionally biased region" description="Basic residues" evidence="13">
    <location>
        <begin position="645"/>
        <end position="654"/>
    </location>
</feature>
<evidence type="ECO:0000256" key="13">
    <source>
        <dbReference type="SAM" id="MobiDB-lite"/>
    </source>
</evidence>
<dbReference type="InterPro" id="IPR008271">
    <property type="entry name" value="Ser/Thr_kinase_AS"/>
</dbReference>
<feature type="compositionally biased region" description="Basic and acidic residues" evidence="13">
    <location>
        <begin position="635"/>
        <end position="644"/>
    </location>
</feature>
<feature type="domain" description="Protein kinase" evidence="14">
    <location>
        <begin position="301"/>
        <end position="542"/>
    </location>
</feature>
<dbReference type="PROSITE" id="PS50011">
    <property type="entry name" value="PROTEIN_KINASE_DOM"/>
    <property type="match status" value="1"/>
</dbReference>
<dbReference type="FunFam" id="1.10.510.10:FF:000087">
    <property type="entry name" value="Mitogen-activated protein kinase kinase kinase 12"/>
    <property type="match status" value="1"/>
</dbReference>
<keyword evidence="16" id="KW-1185">Reference proteome</keyword>
<dbReference type="Gene3D" id="3.30.200.20">
    <property type="entry name" value="Phosphorylase Kinase, domain 1"/>
    <property type="match status" value="1"/>
</dbReference>
<dbReference type="InterPro" id="IPR001245">
    <property type="entry name" value="Ser-Thr/Tyr_kinase_cat_dom"/>
</dbReference>
<dbReference type="GO" id="GO:0005737">
    <property type="term" value="C:cytoplasm"/>
    <property type="evidence" value="ECO:0007669"/>
    <property type="project" value="TreeGrafter"/>
</dbReference>
<feature type="compositionally biased region" description="Basic and acidic residues" evidence="13">
    <location>
        <begin position="231"/>
        <end position="240"/>
    </location>
</feature>
<dbReference type="Gene3D" id="1.10.510.10">
    <property type="entry name" value="Transferase(Phosphotransferase) domain 1"/>
    <property type="match status" value="1"/>
</dbReference>
<reference evidence="15 16" key="1">
    <citation type="submission" date="2018-04" db="EMBL/GenBank/DDBJ databases">
        <authorList>
            <person name="Zhang X."/>
            <person name="Yuan J."/>
            <person name="Li F."/>
            <person name="Xiang J."/>
        </authorList>
    </citation>
    <scope>NUCLEOTIDE SEQUENCE [LARGE SCALE GENOMIC DNA]</scope>
    <source>
        <tissue evidence="15">Muscle</tissue>
    </source>
</reference>
<feature type="compositionally biased region" description="Polar residues" evidence="13">
    <location>
        <begin position="854"/>
        <end position="863"/>
    </location>
</feature>
<protein>
    <recommendedName>
        <fullName evidence="10">Mitogen-activated protein kinase kinase kinase dlk-1</fullName>
        <ecNumber evidence="2">2.7.11.25</ecNumber>
    </recommendedName>
    <alternativeName>
        <fullName evidence="12">DAP kinase-like kinase</fullName>
    </alternativeName>
    <alternativeName>
        <fullName evidence="11">Death-associated protein kinase-like kinase</fullName>
    </alternativeName>
</protein>
<evidence type="ECO:0000313" key="15">
    <source>
        <dbReference type="EMBL" id="ROT85841.1"/>
    </source>
</evidence>
<name>A0A3R7R0F0_PENVA</name>
<dbReference type="EC" id="2.7.11.25" evidence="2"/>
<reference evidence="15 16" key="2">
    <citation type="submission" date="2019-01" db="EMBL/GenBank/DDBJ databases">
        <title>The decoding of complex shrimp genome reveals the adaptation for benthos swimmer, frequently molting mechanism and breeding impact on genome.</title>
        <authorList>
            <person name="Sun Y."/>
            <person name="Gao Y."/>
            <person name="Yu Y."/>
        </authorList>
    </citation>
    <scope>NUCLEOTIDE SEQUENCE [LARGE SCALE GENOMIC DNA]</scope>
    <source>
        <tissue evidence="15">Muscle</tissue>
    </source>
</reference>
<keyword evidence="6 15" id="KW-0418">Kinase</keyword>
<dbReference type="EMBL" id="QCYY01000170">
    <property type="protein sequence ID" value="ROT85841.1"/>
    <property type="molecule type" value="Genomic_DNA"/>
</dbReference>
<dbReference type="STRING" id="6689.A0A3R7R0F0"/>
<feature type="compositionally biased region" description="Basic and acidic residues" evidence="13">
    <location>
        <begin position="49"/>
        <end position="82"/>
    </location>
</feature>
<feature type="region of interest" description="Disordered" evidence="13">
    <location>
        <begin position="635"/>
        <end position="863"/>
    </location>
</feature>
<feature type="compositionally biased region" description="Low complexity" evidence="13">
    <location>
        <begin position="986"/>
        <end position="998"/>
    </location>
</feature>
<dbReference type="Proteomes" id="UP000283509">
    <property type="component" value="Unassembled WGS sequence"/>
</dbReference>
<comment type="catalytic activity">
    <reaction evidence="9">
        <text>L-seryl-[protein] + ATP = O-phospho-L-seryl-[protein] + ADP + H(+)</text>
        <dbReference type="Rhea" id="RHEA:17989"/>
        <dbReference type="Rhea" id="RHEA-COMP:9863"/>
        <dbReference type="Rhea" id="RHEA-COMP:11604"/>
        <dbReference type="ChEBI" id="CHEBI:15378"/>
        <dbReference type="ChEBI" id="CHEBI:29999"/>
        <dbReference type="ChEBI" id="CHEBI:30616"/>
        <dbReference type="ChEBI" id="CHEBI:83421"/>
        <dbReference type="ChEBI" id="CHEBI:456216"/>
        <dbReference type="EC" id="2.7.11.25"/>
    </reaction>
</comment>
<feature type="region of interest" description="Disordered" evidence="13">
    <location>
        <begin position="1080"/>
        <end position="1194"/>
    </location>
</feature>
<feature type="compositionally biased region" description="Polar residues" evidence="13">
    <location>
        <begin position="1166"/>
        <end position="1176"/>
    </location>
</feature>
<keyword evidence="4" id="KW-0808">Transferase</keyword>
<dbReference type="SMART" id="SM00220">
    <property type="entry name" value="S_TKc"/>
    <property type="match status" value="1"/>
</dbReference>
<dbReference type="GO" id="GO:0006950">
    <property type="term" value="P:response to stress"/>
    <property type="evidence" value="ECO:0007669"/>
    <property type="project" value="UniProtKB-ARBA"/>
</dbReference>
<evidence type="ECO:0000256" key="5">
    <source>
        <dbReference type="ARBA" id="ARBA00022741"/>
    </source>
</evidence>
<dbReference type="PROSITE" id="PS00108">
    <property type="entry name" value="PROTEIN_KINASE_ST"/>
    <property type="match status" value="1"/>
</dbReference>
<feature type="region of interest" description="Disordered" evidence="13">
    <location>
        <begin position="966"/>
        <end position="1063"/>
    </location>
</feature>
<feature type="compositionally biased region" description="Basic and acidic residues" evidence="13">
    <location>
        <begin position="1027"/>
        <end position="1037"/>
    </location>
</feature>
<dbReference type="GO" id="GO:0005524">
    <property type="term" value="F:ATP binding"/>
    <property type="evidence" value="ECO:0007669"/>
    <property type="project" value="UniProtKB-KW"/>
</dbReference>
<evidence type="ECO:0000256" key="10">
    <source>
        <dbReference type="ARBA" id="ARBA00074193"/>
    </source>
</evidence>
<dbReference type="SUPFAM" id="SSF56112">
    <property type="entry name" value="Protein kinase-like (PK-like)"/>
    <property type="match status" value="1"/>
</dbReference>
<dbReference type="InterPro" id="IPR011009">
    <property type="entry name" value="Kinase-like_dom_sf"/>
</dbReference>
<evidence type="ECO:0000256" key="2">
    <source>
        <dbReference type="ARBA" id="ARBA00012406"/>
    </source>
</evidence>
<dbReference type="InterPro" id="IPR000719">
    <property type="entry name" value="Prot_kinase_dom"/>
</dbReference>
<comment type="caution">
    <text evidence="15">The sequence shown here is derived from an EMBL/GenBank/DDBJ whole genome shotgun (WGS) entry which is preliminary data.</text>
</comment>
<feature type="compositionally biased region" description="Polar residues" evidence="13">
    <location>
        <begin position="1087"/>
        <end position="1099"/>
    </location>
</feature>
<evidence type="ECO:0000259" key="14">
    <source>
        <dbReference type="PROSITE" id="PS50011"/>
    </source>
</evidence>
<accession>A0A3R7R0F0</accession>
<evidence type="ECO:0000256" key="8">
    <source>
        <dbReference type="ARBA" id="ARBA00047559"/>
    </source>
</evidence>
<evidence type="ECO:0000256" key="7">
    <source>
        <dbReference type="ARBA" id="ARBA00022840"/>
    </source>
</evidence>
<gene>
    <name evidence="15" type="ORF">C7M84_005389</name>
</gene>
<dbReference type="Pfam" id="PF07714">
    <property type="entry name" value="PK_Tyr_Ser-Thr"/>
    <property type="match status" value="1"/>
</dbReference>
<feature type="compositionally biased region" description="Basic and acidic residues" evidence="13">
    <location>
        <begin position="834"/>
        <end position="847"/>
    </location>
</feature>
<dbReference type="PANTHER" id="PTHR44329:SF304">
    <property type="entry name" value="MITOGEN-ACTIVATED PROTEIN KINASE KINASE KINASE 13-LIKE ISOFORM X1"/>
    <property type="match status" value="1"/>
</dbReference>
<keyword evidence="3" id="KW-0723">Serine/threonine-protein kinase</keyword>
<comment type="similarity">
    <text evidence="1">Belongs to the protein kinase superfamily. STE Ser/Thr protein kinase family. MAP kinase kinase kinase subfamily.</text>
</comment>
<dbReference type="AlphaFoldDB" id="A0A3R7R0F0"/>
<feature type="compositionally biased region" description="Polar residues" evidence="13">
    <location>
        <begin position="671"/>
        <end position="695"/>
    </location>
</feature>
<dbReference type="OrthoDB" id="339325at2759"/>
<sequence length="1194" mass="132813">MLCLGQSFQSARGDARGSSLFSAAGLGRRRATGGLSQVRPPENESNENQSRRSRERTSSQRTTEKDERATSDADEGRSRREDAFLSYGTGSTLRVYGLNPPDPKAPKLREQKKNLPPTLLLAAKFREFNASQCSLCAVRLQDEGVGSVVKEGRMQSGLVVGDGDGGGVLVDRASPSLLAPHTEDKEDVFSTSIISCSTDREEMDFRKSMLRMEEELHNLQLHSQRSTPLEPHPRTHHEGGEDSSPDSPPGGVQITYRDGQRVNWLEGIIGCLRPVWTIIGKAAISEKQQQTDNWEIPFEEVSNLEWLGSGAQGAVFRGRLRGNWVAIKKVREQKETDIQHLRKLNHPNIVQFIGVCTAAPCYCIVMEYCPYGALYNLLKDGRDIPPDKVASWAKEIASGMNYLHQHKIIHRDLKSPNVLIGANQEVKISDFGTCREWNDVSTRMSFAGTLAWMAPEVIRNEPCNEKVDIWSFGVVLWELLTCEIPYRDVDNSAIIYGVGSSSLHLPIPSTCPDGFRLIVQMCWNTKPRNRPSFKYILMHLDIAAVEIRSTPPETYFKTQMSWKAEIRQQMASMNSRGSHIPRMEEDLVKRRHDELKHAQDIREHWERKLVIANDLYLELSAAMLQLEQREKELLKSTSRREHANQIHKGKRRIVRPLIKAQERLQARRGGQLTSSNPTSPEAQTSFVSTSKLPSNRSKKPLYTEIGTNNLPLSTTRPASLHVTQSSPRSSTNSQNVGVAESGHQETDLGGRGGSGRRRRHQRNKSHGGVIAYVSSTSPKHSPVVDRRGYSLSPSHERVPILVDSGTQTDHMDMSETDTSPVKTPGPNKPSTLPLHKEDRDTSGDKKPPCGHTALETSPNGNTIPEQSPCCEHCPRQQYWRLTSTDSNDSNKNFPIADPVVARLSEGREEYTIEETLQILNNNEDDVDILHQLGDKWDAIERVLADKKALPNGYRRVKHGPLMRFDHSIPESFSESTPMDIGQPKLESMSQSQSSNTTNETEEEERNSSIEQDILNRNSDMVASSEFDSSHDSVGHELSEEEEDEEEDDEDDDDNDDGSLDGHYQVIKRKCFMRRPIPRSKNHRSVCLTRSTQSTQSSEGGVSEDEAGPSVRAGYYSHRLDGQYPSRLMSGAGPSHDSDTSDSEDDGDAISVTTVAPGAQPEPAATSGPQSNTSSDTAVGVGGGPDLFQKSGKDC</sequence>
<proteinExistence type="inferred from homology"/>
<dbReference type="InterPro" id="IPR051681">
    <property type="entry name" value="Ser/Thr_Kinases-Pseudokinases"/>
</dbReference>
<feature type="compositionally biased region" description="Acidic residues" evidence="13">
    <location>
        <begin position="1038"/>
        <end position="1058"/>
    </location>
</feature>
<dbReference type="PRINTS" id="PR00109">
    <property type="entry name" value="TYRKINASE"/>
</dbReference>
<dbReference type="GO" id="GO:0004709">
    <property type="term" value="F:MAP kinase kinase kinase activity"/>
    <property type="evidence" value="ECO:0007669"/>
    <property type="project" value="UniProtKB-EC"/>
</dbReference>